<comment type="caution">
    <text evidence="2">The sequence shown here is derived from an EMBL/GenBank/DDBJ whole genome shotgun (WGS) entry which is preliminary data.</text>
</comment>
<dbReference type="VEuPathDB" id="MicrosporidiaDB:A0H76_638"/>
<protein>
    <submittedName>
        <fullName evidence="2">Uncharacterized protein</fullName>
    </submittedName>
</protein>
<proteinExistence type="predicted"/>
<dbReference type="EMBL" id="LTAI01000163">
    <property type="protein sequence ID" value="ORD99565.1"/>
    <property type="molecule type" value="Genomic_DNA"/>
</dbReference>
<organism evidence="2 3">
    <name type="scientific">Hepatospora eriocheir</name>
    <dbReference type="NCBI Taxonomy" id="1081669"/>
    <lineage>
        <taxon>Eukaryota</taxon>
        <taxon>Fungi</taxon>
        <taxon>Fungi incertae sedis</taxon>
        <taxon>Microsporidia</taxon>
        <taxon>Hepatosporidae</taxon>
        <taxon>Hepatospora</taxon>
    </lineage>
</organism>
<evidence type="ECO:0000313" key="3">
    <source>
        <dbReference type="Proteomes" id="UP000192501"/>
    </source>
</evidence>
<sequence>MTDFTIKVKQEAKLKKDYEEKFKTYLNKHGVYYDKFIKETGCSIKDCELLYKNYMKDYSNSIKKDYLRSNLTVISYLSRIGNSYICKTENNRWVELSLEDDNLPILLKKKELYLRQQLSLTNDLYNDLYDSKKILNKEFFDAEENKDVKELTNEVIELKKDLTSLLKEFSDLTLDILELKLEIIDIIHEKI</sequence>
<gene>
    <name evidence="2" type="ORF">A0H76_638</name>
</gene>
<dbReference type="Proteomes" id="UP000192501">
    <property type="component" value="Unassembled WGS sequence"/>
</dbReference>
<feature type="coiled-coil region" evidence="1">
    <location>
        <begin position="141"/>
        <end position="168"/>
    </location>
</feature>
<name>A0A1X0QIM4_9MICR</name>
<dbReference type="AlphaFoldDB" id="A0A1X0QIM4"/>
<evidence type="ECO:0000313" key="2">
    <source>
        <dbReference type="EMBL" id="ORD99565.1"/>
    </source>
</evidence>
<keyword evidence="1" id="KW-0175">Coiled coil</keyword>
<dbReference type="VEuPathDB" id="MicrosporidiaDB:HERIO_1831"/>
<evidence type="ECO:0000256" key="1">
    <source>
        <dbReference type="SAM" id="Coils"/>
    </source>
</evidence>
<accession>A0A1X0QIM4</accession>
<reference evidence="2 3" key="1">
    <citation type="journal article" date="2017" name="Environ. Microbiol.">
        <title>Decay of the glycolytic pathway and adaptation to intranuclear parasitism within Enterocytozoonidae microsporidia.</title>
        <authorList>
            <person name="Wiredu Boakye D."/>
            <person name="Jaroenlak P."/>
            <person name="Prachumwat A."/>
            <person name="Williams T.A."/>
            <person name="Bateman K.S."/>
            <person name="Itsathitphaisarn O."/>
            <person name="Sritunyalucksana K."/>
            <person name="Paszkiewicz K.H."/>
            <person name="Moore K.A."/>
            <person name="Stentiford G.D."/>
            <person name="Williams B.A."/>
        </authorList>
    </citation>
    <scope>NUCLEOTIDE SEQUENCE [LARGE SCALE GENOMIC DNA]</scope>
    <source>
        <strain evidence="3">canceri</strain>
    </source>
</reference>